<evidence type="ECO:0000313" key="4">
    <source>
        <dbReference type="EMBL" id="NYF77874.1"/>
    </source>
</evidence>
<comment type="caution">
    <text evidence="4">The sequence shown here is derived from an EMBL/GenBank/DDBJ whole genome shotgun (WGS) entry which is preliminary data.</text>
</comment>
<dbReference type="RefSeq" id="WP_179486809.1">
    <property type="nucleotide sequence ID" value="NZ_JACCCW010000001.1"/>
</dbReference>
<feature type="transmembrane region" description="Helical" evidence="2">
    <location>
        <begin position="143"/>
        <end position="169"/>
    </location>
</feature>
<keyword evidence="2" id="KW-1133">Transmembrane helix</keyword>
<keyword evidence="2" id="KW-0472">Membrane</keyword>
<evidence type="ECO:0000313" key="5">
    <source>
        <dbReference type="Proteomes" id="UP000589520"/>
    </source>
</evidence>
<keyword evidence="5" id="KW-1185">Reference proteome</keyword>
<proteinExistence type="predicted"/>
<feature type="domain" description="Potassium channel" evidence="3">
    <location>
        <begin position="82"/>
        <end position="162"/>
    </location>
</feature>
<feature type="transmembrane region" description="Helical" evidence="2">
    <location>
        <begin position="241"/>
        <end position="261"/>
    </location>
</feature>
<name>A0A7Y9TF23_9BACT</name>
<protein>
    <recommendedName>
        <fullName evidence="3">Potassium channel domain-containing protein</fullName>
    </recommendedName>
</protein>
<dbReference type="Proteomes" id="UP000589520">
    <property type="component" value="Unassembled WGS sequence"/>
</dbReference>
<dbReference type="Gene3D" id="1.10.287.70">
    <property type="match status" value="1"/>
</dbReference>
<keyword evidence="2" id="KW-0812">Transmembrane</keyword>
<evidence type="ECO:0000259" key="3">
    <source>
        <dbReference type="Pfam" id="PF07885"/>
    </source>
</evidence>
<dbReference type="InterPro" id="IPR013099">
    <property type="entry name" value="K_chnl_dom"/>
</dbReference>
<accession>A0A7Y9TF23</accession>
<dbReference type="SUPFAM" id="SSF81324">
    <property type="entry name" value="Voltage-gated potassium channels"/>
    <property type="match status" value="1"/>
</dbReference>
<sequence length="406" mass="44804">MHSLVMAIGILLCLGVVLDAFQTIILPRRPTGKLRITRLFKLLTWGLWSACTRRIRNERTREQIYSIYGPLSLLLLLVLWAVMLILGFGLIYFALRTPFSDSMMSHYPGMKFEIWTDLYVSGTTLFTLGLGDVVPRMPLARGIIILESGVGLGLVALVVGYLPVLYTAFSRREVSVALLDARAGSPPTAAELLSRHDFDGGDVALIELLAEWERWAAELLESHVSYPILCYYRSQHDNQSWLSALVAVLDACSLLIASTLGPASRGLPVRQAQLTFAIARHALVDLGHVLLLDAKVKALAQSAPDRLTPADFRRLCAALGNTDIQLCGDDNSAARLRQLRAMYEPNALAIADYLGFSLPLWIAEPSEKDQWRRVANLRSNPEAIPNANHISQHSTAAALHKEGHGH</sequence>
<evidence type="ECO:0000256" key="2">
    <source>
        <dbReference type="SAM" id="Phobius"/>
    </source>
</evidence>
<feature type="region of interest" description="Disordered" evidence="1">
    <location>
        <begin position="383"/>
        <end position="406"/>
    </location>
</feature>
<gene>
    <name evidence="4" type="ORF">HDF17_000161</name>
</gene>
<reference evidence="4 5" key="1">
    <citation type="submission" date="2020-07" db="EMBL/GenBank/DDBJ databases">
        <title>Genomic Encyclopedia of Type Strains, Phase IV (KMG-V): Genome sequencing to study the core and pangenomes of soil and plant-associated prokaryotes.</title>
        <authorList>
            <person name="Whitman W."/>
        </authorList>
    </citation>
    <scope>NUCLEOTIDE SEQUENCE [LARGE SCALE GENOMIC DNA]</scope>
    <source>
        <strain evidence="4 5">X4EP2</strain>
    </source>
</reference>
<evidence type="ECO:0000256" key="1">
    <source>
        <dbReference type="SAM" id="MobiDB-lite"/>
    </source>
</evidence>
<organism evidence="4 5">
    <name type="scientific">Granulicella arctica</name>
    <dbReference type="NCBI Taxonomy" id="940613"/>
    <lineage>
        <taxon>Bacteria</taxon>
        <taxon>Pseudomonadati</taxon>
        <taxon>Acidobacteriota</taxon>
        <taxon>Terriglobia</taxon>
        <taxon>Terriglobales</taxon>
        <taxon>Acidobacteriaceae</taxon>
        <taxon>Granulicella</taxon>
    </lineage>
</organism>
<dbReference type="Pfam" id="PF07885">
    <property type="entry name" value="Ion_trans_2"/>
    <property type="match status" value="1"/>
</dbReference>
<dbReference type="AlphaFoldDB" id="A0A7Y9TF23"/>
<feature type="transmembrane region" description="Helical" evidence="2">
    <location>
        <begin position="67"/>
        <end position="94"/>
    </location>
</feature>
<dbReference type="EMBL" id="JACCCW010000001">
    <property type="protein sequence ID" value="NYF77874.1"/>
    <property type="molecule type" value="Genomic_DNA"/>
</dbReference>